<dbReference type="Proteomes" id="UP001369958">
    <property type="component" value="Chromosome"/>
</dbReference>
<sequence length="271" mass="29713">MLEIPDLVAAEQPPLLTLTSHRLGGTGKSLAGQIVADAAYRSGLNMKIFENDDQTFYDPYGNVHHVVLPATDEVVHDPIADVRVHGAFDRALLEAGPDDCLIYDCAAASINRHTYVIDQLDVGPRLEAMGRHALVLVPTSAREDIAREALETYEVWRDLLPTPHRIVPMISQRDGDVRHLPAGHDLRKLAKLAGDGAFLVPRIPTAIINDVRRSGMKLCELADTRNLLATAEMARKIAMDPTIVQMMRRSAGTVLSETDAQMRSLGFTLGL</sequence>
<dbReference type="RefSeq" id="WP_338608714.1">
    <property type="nucleotide sequence ID" value="NZ_CP146275.1"/>
</dbReference>
<name>A0ABZ2I1P8_9HYPH</name>
<keyword evidence="2" id="KW-1185">Reference proteome</keyword>
<evidence type="ECO:0000313" key="2">
    <source>
        <dbReference type="Proteomes" id="UP001369958"/>
    </source>
</evidence>
<accession>A0ABZ2I1P8</accession>
<dbReference type="EMBL" id="CP146275">
    <property type="protein sequence ID" value="WWT33254.1"/>
    <property type="molecule type" value="Genomic_DNA"/>
</dbReference>
<proteinExistence type="predicted"/>
<protein>
    <recommendedName>
        <fullName evidence="3">ParA family protein</fullName>
    </recommendedName>
</protein>
<reference evidence="1 2" key="1">
    <citation type="submission" date="2024-02" db="EMBL/GenBank/DDBJ databases">
        <title>Complete genome sequence of Pelagibacterium nitratireducens ZH15.</title>
        <authorList>
            <person name="Zhao L.H."/>
        </authorList>
    </citation>
    <scope>NUCLEOTIDE SEQUENCE [LARGE SCALE GENOMIC DNA]</scope>
    <source>
        <strain evidence="1 2">ZH15</strain>
    </source>
</reference>
<organism evidence="1 2">
    <name type="scientific">Pelagibacterium nitratireducens</name>
    <dbReference type="NCBI Taxonomy" id="1046114"/>
    <lineage>
        <taxon>Bacteria</taxon>
        <taxon>Pseudomonadati</taxon>
        <taxon>Pseudomonadota</taxon>
        <taxon>Alphaproteobacteria</taxon>
        <taxon>Hyphomicrobiales</taxon>
        <taxon>Devosiaceae</taxon>
        <taxon>Pelagibacterium</taxon>
    </lineage>
</organism>
<evidence type="ECO:0000313" key="1">
    <source>
        <dbReference type="EMBL" id="WWT33254.1"/>
    </source>
</evidence>
<evidence type="ECO:0008006" key="3">
    <source>
        <dbReference type="Google" id="ProtNLM"/>
    </source>
</evidence>
<gene>
    <name evidence="1" type="ORF">V6617_01935</name>
</gene>